<organism evidence="1 2">
    <name type="scientific">Durusdinium trenchii</name>
    <dbReference type="NCBI Taxonomy" id="1381693"/>
    <lineage>
        <taxon>Eukaryota</taxon>
        <taxon>Sar</taxon>
        <taxon>Alveolata</taxon>
        <taxon>Dinophyceae</taxon>
        <taxon>Suessiales</taxon>
        <taxon>Symbiodiniaceae</taxon>
        <taxon>Durusdinium</taxon>
    </lineage>
</organism>
<reference evidence="1 2" key="1">
    <citation type="submission" date="2024-02" db="EMBL/GenBank/DDBJ databases">
        <authorList>
            <person name="Chen Y."/>
            <person name="Shah S."/>
            <person name="Dougan E. K."/>
            <person name="Thang M."/>
            <person name="Chan C."/>
        </authorList>
    </citation>
    <scope>NUCLEOTIDE SEQUENCE [LARGE SCALE GENOMIC DNA]</scope>
</reference>
<gene>
    <name evidence="1" type="ORF">SCF082_LOCUS52774</name>
</gene>
<accession>A0ABP0SP00</accession>
<keyword evidence="2" id="KW-1185">Reference proteome</keyword>
<dbReference type="EMBL" id="CAXAMM010044250">
    <property type="protein sequence ID" value="CAK9113899.1"/>
    <property type="molecule type" value="Genomic_DNA"/>
</dbReference>
<evidence type="ECO:0000313" key="2">
    <source>
        <dbReference type="Proteomes" id="UP001642464"/>
    </source>
</evidence>
<comment type="caution">
    <text evidence="1">The sequence shown here is derived from an EMBL/GenBank/DDBJ whole genome shotgun (WGS) entry which is preliminary data.</text>
</comment>
<name>A0ABP0SP00_9DINO</name>
<protein>
    <submittedName>
        <fullName evidence="1">Uncharacterized protein</fullName>
    </submittedName>
</protein>
<evidence type="ECO:0000313" key="1">
    <source>
        <dbReference type="EMBL" id="CAK9113899.1"/>
    </source>
</evidence>
<proteinExistence type="predicted"/>
<dbReference type="Proteomes" id="UP001642464">
    <property type="component" value="Unassembled WGS sequence"/>
</dbReference>
<sequence length="70" mass="7744">MQVVSSIAAQRFFVDLPGICALRETSQANLVAWNTVALSFFRYLCDLERPCRLLAAREDGAGRDDALDPV</sequence>